<dbReference type="FunFam" id="3.30.390.30:FF:000001">
    <property type="entry name" value="Dihydrolipoyl dehydrogenase"/>
    <property type="match status" value="1"/>
</dbReference>
<dbReference type="PANTHER" id="PTHR43014">
    <property type="entry name" value="MERCURIC REDUCTASE"/>
    <property type="match status" value="1"/>
</dbReference>
<dbReference type="STRING" id="585501.HMPREF6123_1592"/>
<evidence type="ECO:0000256" key="3">
    <source>
        <dbReference type="ARBA" id="ARBA00022827"/>
    </source>
</evidence>
<dbReference type="PIRSF" id="PIRSF000350">
    <property type="entry name" value="Mercury_reductase_MerA"/>
    <property type="match status" value="1"/>
</dbReference>
<dbReference type="GO" id="GO:0003955">
    <property type="term" value="F:NAD(P)H dehydrogenase (quinone) activity"/>
    <property type="evidence" value="ECO:0007669"/>
    <property type="project" value="TreeGrafter"/>
</dbReference>
<dbReference type="GO" id="GO:0016152">
    <property type="term" value="F:mercury (II) reductase (NADP+) activity"/>
    <property type="evidence" value="ECO:0007669"/>
    <property type="project" value="UniProtKB-EC"/>
</dbReference>
<keyword evidence="4 10" id="KW-0560">Oxidoreductase</keyword>
<dbReference type="AlphaFoldDB" id="C2KYM3"/>
<dbReference type="Pfam" id="PF07992">
    <property type="entry name" value="Pyr_redox_2"/>
    <property type="match status" value="1"/>
</dbReference>
<gene>
    <name evidence="10" type="primary">merA</name>
    <name evidence="10" type="ORF">HMPREF6123_1592</name>
</gene>
<organism evidence="10 11">
    <name type="scientific">Oribacterium sinus F0268</name>
    <dbReference type="NCBI Taxonomy" id="585501"/>
    <lineage>
        <taxon>Bacteria</taxon>
        <taxon>Bacillati</taxon>
        <taxon>Bacillota</taxon>
        <taxon>Clostridia</taxon>
        <taxon>Lachnospirales</taxon>
        <taxon>Lachnospiraceae</taxon>
        <taxon>Oribacterium</taxon>
    </lineage>
</organism>
<keyword evidence="6" id="KW-0547">Nucleotide-binding</keyword>
<keyword evidence="2" id="KW-0285">Flavoprotein</keyword>
<dbReference type="InterPro" id="IPR023753">
    <property type="entry name" value="FAD/NAD-binding_dom"/>
</dbReference>
<evidence type="ECO:0000313" key="10">
    <source>
        <dbReference type="EMBL" id="EEJ51130.1"/>
    </source>
</evidence>
<comment type="caution">
    <text evidence="10">The sequence shown here is derived from an EMBL/GenBank/DDBJ whole genome shotgun (WGS) entry which is preliminary data.</text>
</comment>
<feature type="domain" description="Pyridine nucleotide-disulphide oxidoreductase dimerisation" evidence="8">
    <location>
        <begin position="359"/>
        <end position="466"/>
    </location>
</feature>
<comment type="cofactor">
    <cofactor evidence="6">
        <name>FAD</name>
        <dbReference type="ChEBI" id="CHEBI:57692"/>
    </cofactor>
    <text evidence="6">Binds 1 FAD per subunit.</text>
</comment>
<keyword evidence="3 6" id="KW-0274">FAD</keyword>
<evidence type="ECO:0000256" key="7">
    <source>
        <dbReference type="PIRSR" id="PIRSR000350-4"/>
    </source>
</evidence>
<sequence length="469" mass="51557">MDTRKERKRMNMREVQNIIIGFGKAGKTLAGYLAKKGEKTVLIEENPLRYGGTCINVACIPSKSLENSARESAALGGEFSEKAERYQKAIEEKRRLTHFLRGKNLEKVQGAGVEVIDGRASFLDEHRILVESAKGDEEIRGERIFVNTGAKTIIPKIAGVESSKRVYTSESMMELDTLPKNLVIIGGGYIGLEFASYYQNFGSTVTILQDTMDFIPREDREMAKAIEENMEKLGITLCKGVTVQEIQDKEEESLILFQQGGEGKTITADAILVATGRKPNVENLALEKAGLSLTERGAIPVDSSLRTKVPHIFAMGDVTGGMQFTYISLDDFRIVKAALEQEAKGEGTALRSTENRGAIPYSVFLTPAFSRVGITEEEAKAQGKQYRVAKLPVAAIPKAQVLRQTAGLLKVIIEEGSNLILGAHLYCPESYEMINLIKLAMDQKIPANVLASQIYTHPTMTEAFNDLLG</sequence>
<dbReference type="InterPro" id="IPR036188">
    <property type="entry name" value="FAD/NAD-bd_sf"/>
</dbReference>
<dbReference type="PRINTS" id="PR00411">
    <property type="entry name" value="PNDRDTASEI"/>
</dbReference>
<protein>
    <submittedName>
        <fullName evidence="10">Pyridine nucleotide-disulfide oxidoreductase</fullName>
        <ecNumber evidence="10">1.16.1.1</ecNumber>
    </submittedName>
</protein>
<accession>C2KYM3</accession>
<dbReference type="HOGENOM" id="CLU_016755_1_2_9"/>
<dbReference type="SUPFAM" id="SSF55424">
    <property type="entry name" value="FAD/NAD-linked reductases, dimerisation (C-terminal) domain"/>
    <property type="match status" value="1"/>
</dbReference>
<dbReference type="InterPro" id="IPR001100">
    <property type="entry name" value="Pyr_nuc-diS_OxRdtase"/>
</dbReference>
<proteinExistence type="inferred from homology"/>
<evidence type="ECO:0000259" key="9">
    <source>
        <dbReference type="Pfam" id="PF07992"/>
    </source>
</evidence>
<dbReference type="Pfam" id="PF02852">
    <property type="entry name" value="Pyr_redox_dim"/>
    <property type="match status" value="1"/>
</dbReference>
<name>C2KYM3_9FIRM</name>
<dbReference type="Proteomes" id="UP000004121">
    <property type="component" value="Unassembled WGS sequence"/>
</dbReference>
<evidence type="ECO:0000313" key="11">
    <source>
        <dbReference type="Proteomes" id="UP000004121"/>
    </source>
</evidence>
<dbReference type="InterPro" id="IPR004099">
    <property type="entry name" value="Pyr_nucl-diS_OxRdtase_dimer"/>
</dbReference>
<evidence type="ECO:0000256" key="1">
    <source>
        <dbReference type="ARBA" id="ARBA00007532"/>
    </source>
</evidence>
<feature type="domain" description="FAD/NAD(P)-binding" evidence="9">
    <location>
        <begin position="18"/>
        <end position="326"/>
    </location>
</feature>
<keyword evidence="11" id="KW-1185">Reference proteome</keyword>
<dbReference type="eggNOG" id="COG1249">
    <property type="taxonomic scope" value="Bacteria"/>
</dbReference>
<dbReference type="InParanoid" id="C2KYM3"/>
<dbReference type="PRINTS" id="PR00368">
    <property type="entry name" value="FADPNR"/>
</dbReference>
<evidence type="ECO:0000256" key="6">
    <source>
        <dbReference type="PIRSR" id="PIRSR000350-3"/>
    </source>
</evidence>
<dbReference type="GO" id="GO:0050660">
    <property type="term" value="F:flavin adenine dinucleotide binding"/>
    <property type="evidence" value="ECO:0007669"/>
    <property type="project" value="TreeGrafter"/>
</dbReference>
<feature type="disulfide bond" description="Redox-active" evidence="7">
    <location>
        <begin position="54"/>
        <end position="59"/>
    </location>
</feature>
<dbReference type="PANTHER" id="PTHR43014:SF4">
    <property type="entry name" value="PYRIDINE NUCLEOTIDE-DISULFIDE OXIDOREDUCTASE RCLA-RELATED"/>
    <property type="match status" value="1"/>
</dbReference>
<evidence type="ECO:0000256" key="4">
    <source>
        <dbReference type="ARBA" id="ARBA00023002"/>
    </source>
</evidence>
<reference evidence="10 11" key="1">
    <citation type="submission" date="2009-04" db="EMBL/GenBank/DDBJ databases">
        <authorList>
            <person name="Qin X."/>
            <person name="Bachman B."/>
            <person name="Battles P."/>
            <person name="Bell A."/>
            <person name="Bess C."/>
            <person name="Bickham C."/>
            <person name="Chaboub L."/>
            <person name="Chen D."/>
            <person name="Coyle M."/>
            <person name="Deiros D.R."/>
            <person name="Dinh H."/>
            <person name="Forbes L."/>
            <person name="Fowler G."/>
            <person name="Francisco L."/>
            <person name="Fu Q."/>
            <person name="Gubbala S."/>
            <person name="Hale W."/>
            <person name="Han Y."/>
            <person name="Hemphill L."/>
            <person name="Highlander S.K."/>
            <person name="Hirani K."/>
            <person name="Hogues M."/>
            <person name="Jackson L."/>
            <person name="Jakkamsetti A."/>
            <person name="Javaid M."/>
            <person name="Jiang H."/>
            <person name="Korchina V."/>
            <person name="Kovar C."/>
            <person name="Lara F."/>
            <person name="Lee S."/>
            <person name="Mata R."/>
            <person name="Mathew T."/>
            <person name="Moen C."/>
            <person name="Morales K."/>
            <person name="Munidasa M."/>
            <person name="Nazareth L."/>
            <person name="Ngo R."/>
            <person name="Nguyen L."/>
            <person name="Okwuonu G."/>
            <person name="Ongeri F."/>
            <person name="Patil S."/>
            <person name="Petrosino J."/>
            <person name="Pham C."/>
            <person name="Pham P."/>
            <person name="Pu L.-L."/>
            <person name="Puazo M."/>
            <person name="Raj R."/>
            <person name="Reid J."/>
            <person name="Rouhana J."/>
            <person name="Saada N."/>
            <person name="Shang Y."/>
            <person name="Simmons D."/>
            <person name="Thornton R."/>
            <person name="Warren J."/>
            <person name="Weissenberger G."/>
            <person name="Zhang J."/>
            <person name="Zhang L."/>
            <person name="Zhou C."/>
            <person name="Zhu D."/>
            <person name="Muzny D."/>
            <person name="Worley K."/>
            <person name="Gibbs R."/>
        </authorList>
    </citation>
    <scope>NUCLEOTIDE SEQUENCE [LARGE SCALE GENOMIC DNA]</scope>
    <source>
        <strain evidence="10 11">F0268</strain>
    </source>
</reference>
<dbReference type="InterPro" id="IPR016156">
    <property type="entry name" value="FAD/NAD-linked_Rdtase_dimer_sf"/>
</dbReference>
<evidence type="ECO:0000256" key="2">
    <source>
        <dbReference type="ARBA" id="ARBA00022630"/>
    </source>
</evidence>
<feature type="binding site" evidence="6">
    <location>
        <position position="276"/>
    </location>
    <ligand>
        <name>NAD(+)</name>
        <dbReference type="ChEBI" id="CHEBI:57540"/>
    </ligand>
</feature>
<keyword evidence="6" id="KW-0520">NAD</keyword>
<dbReference type="Gene3D" id="3.50.50.60">
    <property type="entry name" value="FAD/NAD(P)-binding domain"/>
    <property type="match status" value="2"/>
</dbReference>
<comment type="similarity">
    <text evidence="1">Belongs to the class-I pyridine nucleotide-disulfide oxidoreductase family.</text>
</comment>
<evidence type="ECO:0000259" key="8">
    <source>
        <dbReference type="Pfam" id="PF02852"/>
    </source>
</evidence>
<dbReference type="EC" id="1.16.1.1" evidence="10"/>
<feature type="active site" description="Proton acceptor" evidence="5">
    <location>
        <position position="457"/>
    </location>
</feature>
<feature type="binding site" evidence="6">
    <location>
        <begin position="186"/>
        <end position="193"/>
    </location>
    <ligand>
        <name>NAD(+)</name>
        <dbReference type="ChEBI" id="CHEBI:57540"/>
    </ligand>
</feature>
<dbReference type="Gene3D" id="3.30.390.30">
    <property type="match status" value="1"/>
</dbReference>
<dbReference type="SUPFAM" id="SSF51905">
    <property type="entry name" value="FAD/NAD(P)-binding domain"/>
    <property type="match status" value="1"/>
</dbReference>
<feature type="binding site" evidence="6">
    <location>
        <position position="317"/>
    </location>
    <ligand>
        <name>FAD</name>
        <dbReference type="ChEBI" id="CHEBI:57692"/>
    </ligand>
</feature>
<dbReference type="EMBL" id="ACKX01000162">
    <property type="protein sequence ID" value="EEJ51130.1"/>
    <property type="molecule type" value="Genomic_DNA"/>
</dbReference>
<evidence type="ECO:0000256" key="5">
    <source>
        <dbReference type="PIRSR" id="PIRSR000350-2"/>
    </source>
</evidence>
<feature type="binding site" evidence="6">
    <location>
        <position position="63"/>
    </location>
    <ligand>
        <name>FAD</name>
        <dbReference type="ChEBI" id="CHEBI:57692"/>
    </ligand>
</feature>